<sequence length="66" mass="7506">MMLSCLMLSGSSFIIKDNHWALSFKDINLAIAFMTKGTPQHLFTISFLSFFHLHDPSPDLVEMPSF</sequence>
<keyword evidence="2" id="KW-1185">Reference proteome</keyword>
<dbReference type="Proteomes" id="UP001141253">
    <property type="component" value="Chromosome 6"/>
</dbReference>
<gene>
    <name evidence="1" type="ORF">OIU77_031546</name>
</gene>
<reference evidence="1" key="1">
    <citation type="submission" date="2022-10" db="EMBL/GenBank/DDBJ databases">
        <authorList>
            <person name="Hyden B.L."/>
            <person name="Feng K."/>
            <person name="Yates T."/>
            <person name="Jawdy S."/>
            <person name="Smart L.B."/>
            <person name="Muchero W."/>
        </authorList>
    </citation>
    <scope>NUCLEOTIDE SEQUENCE</scope>
    <source>
        <tissue evidence="1">Shoot tip</tissue>
    </source>
</reference>
<proteinExistence type="predicted"/>
<evidence type="ECO:0000313" key="2">
    <source>
        <dbReference type="Proteomes" id="UP001141253"/>
    </source>
</evidence>
<name>A0ABQ9BG69_9ROSI</name>
<evidence type="ECO:0000313" key="1">
    <source>
        <dbReference type="EMBL" id="KAJ6383136.1"/>
    </source>
</evidence>
<comment type="caution">
    <text evidence="1">The sequence shown here is derived from an EMBL/GenBank/DDBJ whole genome shotgun (WGS) entry which is preliminary data.</text>
</comment>
<reference evidence="1" key="2">
    <citation type="journal article" date="2023" name="Int. J. Mol. Sci.">
        <title>De Novo Assembly and Annotation of 11 Diverse Shrub Willow (Salix) Genomes Reveals Novel Gene Organization in Sex-Linked Regions.</title>
        <authorList>
            <person name="Hyden B."/>
            <person name="Feng K."/>
            <person name="Yates T.B."/>
            <person name="Jawdy S."/>
            <person name="Cereghino C."/>
            <person name="Smart L.B."/>
            <person name="Muchero W."/>
        </authorList>
    </citation>
    <scope>NUCLEOTIDE SEQUENCE</scope>
    <source>
        <tissue evidence="1">Shoot tip</tissue>
    </source>
</reference>
<accession>A0ABQ9BG69</accession>
<protein>
    <submittedName>
        <fullName evidence="1">Uncharacterized protein</fullName>
    </submittedName>
</protein>
<organism evidence="1 2">
    <name type="scientific">Salix suchowensis</name>
    <dbReference type="NCBI Taxonomy" id="1278906"/>
    <lineage>
        <taxon>Eukaryota</taxon>
        <taxon>Viridiplantae</taxon>
        <taxon>Streptophyta</taxon>
        <taxon>Embryophyta</taxon>
        <taxon>Tracheophyta</taxon>
        <taxon>Spermatophyta</taxon>
        <taxon>Magnoliopsida</taxon>
        <taxon>eudicotyledons</taxon>
        <taxon>Gunneridae</taxon>
        <taxon>Pentapetalae</taxon>
        <taxon>rosids</taxon>
        <taxon>fabids</taxon>
        <taxon>Malpighiales</taxon>
        <taxon>Salicaceae</taxon>
        <taxon>Saliceae</taxon>
        <taxon>Salix</taxon>
    </lineage>
</organism>
<dbReference type="EMBL" id="JAPFFI010000009">
    <property type="protein sequence ID" value="KAJ6383136.1"/>
    <property type="molecule type" value="Genomic_DNA"/>
</dbReference>